<evidence type="ECO:0000256" key="7">
    <source>
        <dbReference type="ARBA" id="ARBA00048222"/>
    </source>
</evidence>
<gene>
    <name evidence="13" type="ORF">CAUJ_LOCUS9791</name>
</gene>
<comment type="catalytic activity">
    <reaction evidence="7 10">
        <text>a 5'-end (N(7)-methyl 5'-triphosphoguanosine)-ribonucleoside in mRNA + H2O = N(7)-methyl-GMP + a 5'-end diphospho-ribonucleoside in mRNA + 2 H(+)</text>
        <dbReference type="Rhea" id="RHEA:65388"/>
        <dbReference type="Rhea" id="RHEA-COMP:17165"/>
        <dbReference type="Rhea" id="RHEA-COMP:17167"/>
        <dbReference type="ChEBI" id="CHEBI:15377"/>
        <dbReference type="ChEBI" id="CHEBI:15378"/>
        <dbReference type="ChEBI" id="CHEBI:58285"/>
        <dbReference type="ChEBI" id="CHEBI:156461"/>
        <dbReference type="ChEBI" id="CHEBI:167616"/>
        <dbReference type="EC" id="3.6.1.59"/>
    </reaction>
</comment>
<feature type="binding site" evidence="12">
    <location>
        <position position="206"/>
    </location>
    <ligand>
        <name>substrate</name>
    </ligand>
</feature>
<dbReference type="EC" id="3.6.1.59" evidence="3 10"/>
<dbReference type="OrthoDB" id="10264956at2759"/>
<evidence type="ECO:0000256" key="4">
    <source>
        <dbReference type="ARBA" id="ARBA00015636"/>
    </source>
</evidence>
<accession>A0A8S1HFX8</accession>
<dbReference type="FunFam" id="3.30.428.10:FF:000006">
    <property type="entry name" value="m7GpppX diphosphatase"/>
    <property type="match status" value="1"/>
</dbReference>
<keyword evidence="14" id="KW-1185">Reference proteome</keyword>
<dbReference type="GO" id="GO:0000340">
    <property type="term" value="F:RNA 7-methylguanosine cap binding"/>
    <property type="evidence" value="ECO:0007669"/>
    <property type="project" value="UniProtKB-UniRule"/>
</dbReference>
<evidence type="ECO:0000256" key="2">
    <source>
        <dbReference type="ARBA" id="ARBA00010208"/>
    </source>
</evidence>
<evidence type="ECO:0000256" key="3">
    <source>
        <dbReference type="ARBA" id="ARBA00012520"/>
    </source>
</evidence>
<protein>
    <recommendedName>
        <fullName evidence="4 10">m7GpppX diphosphatase</fullName>
        <ecNumber evidence="3 10">3.6.1.59</ecNumber>
    </recommendedName>
</protein>
<comment type="caution">
    <text evidence="13">The sequence shown here is derived from an EMBL/GenBank/DDBJ whole genome shotgun (WGS) entry which is preliminary data.</text>
</comment>
<evidence type="ECO:0000256" key="12">
    <source>
        <dbReference type="PIRSR" id="PIRSR028973-2"/>
    </source>
</evidence>
<comment type="similarity">
    <text evidence="2 10">Belongs to the HIT family.</text>
</comment>
<proteinExistence type="inferred from homology"/>
<dbReference type="GO" id="GO:0006397">
    <property type="term" value="P:mRNA processing"/>
    <property type="evidence" value="ECO:0007669"/>
    <property type="project" value="UniProtKB-KW"/>
</dbReference>
<dbReference type="InterPro" id="IPR008594">
    <property type="entry name" value="DcpS/DCS2"/>
</dbReference>
<keyword evidence="5 10" id="KW-0378">Hydrolase</keyword>
<dbReference type="GO" id="GO:0000932">
    <property type="term" value="C:P-body"/>
    <property type="evidence" value="ECO:0007669"/>
    <property type="project" value="TreeGrafter"/>
</dbReference>
<comment type="function">
    <text evidence="9">Decapping scavenger enzyme that catalyzes the cleavage of a residual cap structure following the degradation of mRNAs of the 3'-&gt;5' exosome-mediated mRNA decay pathway. Hydrolyzes cap analog structures like 7-methylguanosine nucleoside triphosphate (m7GpppG) and tri-methyl guanosine nucleoside triphosphate (m3(2,2,7)GpppG) with up to 2 nucleotide substrates (small capped oligoribonucleotides) and specifically releases 5'-phosphorylated RNA fragments and 7-methylguanosine monophosphate (m7GMP). Does not hydrolyze unmethylated cap analog (GpppG) and shows no decapping activity on intact m7GpppG-capped mRNA molecules. Does not hydrolyze 7-methylguanosine diphosphate (m7GDP) and tri-methylguanosine diphosphate (m3(2,2,7)GDP) to m(7)GMP and m3(2,2,7)GMP, respectively. May also play a role in the 5'-&gt;3 mRNA decay pathway; m7GDP, the downstream product released by the 5'-&gt;3' mRNA mediated decapping activity, may be also converted by dcs-1 to m7GMP. Binds to m7GpppG and strongly to m7GDP.</text>
</comment>
<evidence type="ECO:0000256" key="10">
    <source>
        <dbReference type="PIRNR" id="PIRNR028973"/>
    </source>
</evidence>
<comment type="catalytic activity">
    <reaction evidence="8">
        <text>a 5'-end (N(2),N(2),N(7)-trimethyl 5'-triphosphoguanosine)-ribonucleoside in mRNA + H2O = (N(2),N(2),N(7))-trimethyl-GMP + a 5'-end diphospho-ribonucleoside in mRNA + 2 H(+)</text>
        <dbReference type="Rhea" id="RHEA:65384"/>
        <dbReference type="Rhea" id="RHEA-COMP:17165"/>
        <dbReference type="Rhea" id="RHEA-COMP:17171"/>
        <dbReference type="ChEBI" id="CHEBI:15377"/>
        <dbReference type="ChEBI" id="CHEBI:15378"/>
        <dbReference type="ChEBI" id="CHEBI:74434"/>
        <dbReference type="ChEBI" id="CHEBI:167616"/>
        <dbReference type="ChEBI" id="CHEBI:167623"/>
        <dbReference type="EC" id="3.6.1.59"/>
    </reaction>
</comment>
<evidence type="ECO:0000256" key="11">
    <source>
        <dbReference type="PIRSR" id="PIRSR028973-1"/>
    </source>
</evidence>
<dbReference type="GO" id="GO:0000290">
    <property type="term" value="P:deadenylation-dependent decapping of nuclear-transcribed mRNA"/>
    <property type="evidence" value="ECO:0007669"/>
    <property type="project" value="UniProtKB-UniRule"/>
</dbReference>
<dbReference type="Proteomes" id="UP000835052">
    <property type="component" value="Unassembled WGS sequence"/>
</dbReference>
<dbReference type="AlphaFoldDB" id="A0A8S1HFX8"/>
<organism evidence="13 14">
    <name type="scientific">Caenorhabditis auriculariae</name>
    <dbReference type="NCBI Taxonomy" id="2777116"/>
    <lineage>
        <taxon>Eukaryota</taxon>
        <taxon>Metazoa</taxon>
        <taxon>Ecdysozoa</taxon>
        <taxon>Nematoda</taxon>
        <taxon>Chromadorea</taxon>
        <taxon>Rhabditida</taxon>
        <taxon>Rhabditina</taxon>
        <taxon>Rhabditomorpha</taxon>
        <taxon>Rhabditoidea</taxon>
        <taxon>Rhabditidae</taxon>
        <taxon>Peloderinae</taxon>
        <taxon>Caenorhabditis</taxon>
    </lineage>
</organism>
<feature type="binding site" evidence="12">
    <location>
        <position position="176"/>
    </location>
    <ligand>
        <name>substrate</name>
    </ligand>
</feature>
<keyword evidence="6 10" id="KW-0539">Nucleus</keyword>
<dbReference type="PANTHER" id="PTHR12978">
    <property type="entry name" value="HISTIDINE TRIAD HIT PROTEIN MEMBER"/>
    <property type="match status" value="1"/>
</dbReference>
<feature type="active site" description="Nucleophile" evidence="11">
    <location>
        <position position="278"/>
    </location>
</feature>
<sequence length="341" mass="39210">MVGGAGRVTGRPSHKPVVLKHMDSRHAANGVSPLEQRSIKNTEELSREWLKLATFSEILASDSSHKCIFVLLSHPSGERGILIANKSAFAESQEAITLFLKQAHLKELTKNDIFGNYEITVAPEFNVINSQLIYPVNDRLIAKYRQEEKFVIAETPESYVFITLPYIEKNQMNLTWVYNLLQKEAEEDRIIFEDVDKHNGFVLALDIKWDGKTLENLYLQAIVHRRGIKSIRDLTDKDVDLLENIRSKSLKAIKEKYGVRPDQMRMYFHYQPSFYHLHVHFVSIKYDAPASTTLCAVLLDDVINNLKLNGQHYQKSTLTFMRKNTDELLRLYRSAGVVQSD</sequence>
<dbReference type="Gene3D" id="3.30.200.40">
    <property type="entry name" value="Scavenger mRNA decapping enzyme, N-terminal domain"/>
    <property type="match status" value="1"/>
</dbReference>
<name>A0A8S1HFX8_9PELO</name>
<evidence type="ECO:0000313" key="14">
    <source>
        <dbReference type="Proteomes" id="UP000835052"/>
    </source>
</evidence>
<keyword evidence="10" id="KW-0507">mRNA processing</keyword>
<dbReference type="GO" id="GO:0140932">
    <property type="term" value="F:5'-(N(7)-methyl 5'-triphosphoguanosine)-[mRNA] diphosphatase activity"/>
    <property type="evidence" value="ECO:0007669"/>
    <property type="project" value="UniProtKB-EC"/>
</dbReference>
<dbReference type="InterPro" id="IPR036265">
    <property type="entry name" value="HIT-like_sf"/>
</dbReference>
<evidence type="ECO:0000313" key="13">
    <source>
        <dbReference type="EMBL" id="CAD6193872.1"/>
    </source>
</evidence>
<dbReference type="PANTHER" id="PTHR12978:SF0">
    <property type="entry name" value="M7GPPPX DIPHOSPHATASE"/>
    <property type="match status" value="1"/>
</dbReference>
<dbReference type="InterPro" id="IPR011145">
    <property type="entry name" value="Scavenger_mRNA_decap_enz_N"/>
</dbReference>
<dbReference type="SUPFAM" id="SSF54197">
    <property type="entry name" value="HIT-like"/>
    <property type="match status" value="1"/>
</dbReference>
<evidence type="ECO:0000256" key="5">
    <source>
        <dbReference type="ARBA" id="ARBA00022801"/>
    </source>
</evidence>
<dbReference type="Gene3D" id="3.30.428.10">
    <property type="entry name" value="HIT-like"/>
    <property type="match status" value="1"/>
</dbReference>
<evidence type="ECO:0000256" key="9">
    <source>
        <dbReference type="ARBA" id="ARBA00056955"/>
    </source>
</evidence>
<dbReference type="SUPFAM" id="SSF102860">
    <property type="entry name" value="mRNA decapping enzyme DcpS N-terminal domain"/>
    <property type="match status" value="1"/>
</dbReference>
<dbReference type="EMBL" id="CAJGYM010000039">
    <property type="protein sequence ID" value="CAD6193872.1"/>
    <property type="molecule type" value="Genomic_DNA"/>
</dbReference>
<dbReference type="PIRSF" id="PIRSF028973">
    <property type="entry name" value="Scavenger_mRNA_decap_enz"/>
    <property type="match status" value="1"/>
</dbReference>
<dbReference type="Pfam" id="PF11969">
    <property type="entry name" value="DcpS_C"/>
    <property type="match status" value="1"/>
</dbReference>
<feature type="binding site" evidence="12">
    <location>
        <begin position="269"/>
        <end position="280"/>
    </location>
    <ligand>
        <name>substrate</name>
    </ligand>
</feature>
<evidence type="ECO:0000256" key="1">
    <source>
        <dbReference type="ARBA" id="ARBA00004123"/>
    </source>
</evidence>
<feature type="binding site" evidence="12">
    <location>
        <position position="208"/>
    </location>
    <ligand>
        <name>substrate</name>
    </ligand>
</feature>
<comment type="function">
    <text evidence="10">Decapping scavenger enzyme that catalyzes the cleavage of a residual cap structure following the degradation of mRNAs by the 3'-&gt;5' exosome-mediated mRNA decay pathway.</text>
</comment>
<evidence type="ECO:0000256" key="8">
    <source>
        <dbReference type="ARBA" id="ARBA00050148"/>
    </source>
</evidence>
<comment type="subcellular location">
    <subcellularLocation>
        <location evidence="1 10">Nucleus</location>
    </subcellularLocation>
</comment>
<evidence type="ECO:0000256" key="6">
    <source>
        <dbReference type="ARBA" id="ARBA00023242"/>
    </source>
</evidence>
<dbReference type="GO" id="GO:0005634">
    <property type="term" value="C:nucleus"/>
    <property type="evidence" value="ECO:0007669"/>
    <property type="project" value="UniProtKB-SubCell"/>
</dbReference>
<dbReference type="FunFam" id="3.30.200.40:FF:000003">
    <property type="entry name" value="m7GpppX diphosphatase"/>
    <property type="match status" value="1"/>
</dbReference>
<dbReference type="Pfam" id="PF05652">
    <property type="entry name" value="DcpS"/>
    <property type="match status" value="1"/>
</dbReference>
<feature type="binding site" evidence="12">
    <location>
        <position position="186"/>
    </location>
    <ligand>
        <name>substrate</name>
    </ligand>
</feature>
<reference evidence="13" key="1">
    <citation type="submission" date="2020-10" db="EMBL/GenBank/DDBJ databases">
        <authorList>
            <person name="Kikuchi T."/>
        </authorList>
    </citation>
    <scope>NUCLEOTIDE SEQUENCE</scope>
    <source>
        <strain evidence="13">NKZ352</strain>
    </source>
</reference>